<dbReference type="AlphaFoldDB" id="A0A8S1QNU1"/>
<proteinExistence type="predicted"/>
<feature type="chain" id="PRO_5035887789" description="Transmembrane protein" evidence="1">
    <location>
        <begin position="20"/>
        <end position="170"/>
    </location>
</feature>
<evidence type="ECO:0000256" key="1">
    <source>
        <dbReference type="SAM" id="SignalP"/>
    </source>
</evidence>
<evidence type="ECO:0000313" key="3">
    <source>
        <dbReference type="Proteomes" id="UP000688137"/>
    </source>
</evidence>
<accession>A0A8S1QNU1</accession>
<sequence>MVIISSLALLSDLLQFASYMKYMQYQFPPHLIEFLNTQTKVSLQPVMNYFRQINYLQNQMVVLLQIKSLKNRIKNLRKCFKWVLFGQCQKLLFFCHCIINNLFTLFSQCLKVFKISFLRFLIIKRIMLNTLNLQIFQKKKFRKKCLTLKIEYFFRNLQSLLSNFALPSVQ</sequence>
<name>A0A8S1QNU1_PARPR</name>
<organism evidence="2 3">
    <name type="scientific">Paramecium primaurelia</name>
    <dbReference type="NCBI Taxonomy" id="5886"/>
    <lineage>
        <taxon>Eukaryota</taxon>
        <taxon>Sar</taxon>
        <taxon>Alveolata</taxon>
        <taxon>Ciliophora</taxon>
        <taxon>Intramacronucleata</taxon>
        <taxon>Oligohymenophorea</taxon>
        <taxon>Peniculida</taxon>
        <taxon>Parameciidae</taxon>
        <taxon>Paramecium</taxon>
    </lineage>
</organism>
<dbReference type="Proteomes" id="UP000688137">
    <property type="component" value="Unassembled WGS sequence"/>
</dbReference>
<evidence type="ECO:0000313" key="2">
    <source>
        <dbReference type="EMBL" id="CAD8117226.1"/>
    </source>
</evidence>
<gene>
    <name evidence="2" type="ORF">PPRIM_AZ9-3.1.T1920008</name>
</gene>
<comment type="caution">
    <text evidence="2">The sequence shown here is derived from an EMBL/GenBank/DDBJ whole genome shotgun (WGS) entry which is preliminary data.</text>
</comment>
<dbReference type="EMBL" id="CAJJDM010000201">
    <property type="protein sequence ID" value="CAD8117226.1"/>
    <property type="molecule type" value="Genomic_DNA"/>
</dbReference>
<feature type="signal peptide" evidence="1">
    <location>
        <begin position="1"/>
        <end position="19"/>
    </location>
</feature>
<protein>
    <recommendedName>
        <fullName evidence="4">Transmembrane protein</fullName>
    </recommendedName>
</protein>
<keyword evidence="1" id="KW-0732">Signal</keyword>
<evidence type="ECO:0008006" key="4">
    <source>
        <dbReference type="Google" id="ProtNLM"/>
    </source>
</evidence>
<keyword evidence="3" id="KW-1185">Reference proteome</keyword>
<reference evidence="2" key="1">
    <citation type="submission" date="2021-01" db="EMBL/GenBank/DDBJ databases">
        <authorList>
            <consortium name="Genoscope - CEA"/>
            <person name="William W."/>
        </authorList>
    </citation>
    <scope>NUCLEOTIDE SEQUENCE</scope>
</reference>